<evidence type="ECO:0000256" key="4">
    <source>
        <dbReference type="ARBA" id="ARBA00023015"/>
    </source>
</evidence>
<dbReference type="Pfam" id="PF05009">
    <property type="entry name" value="EBV-NA3"/>
    <property type="match status" value="1"/>
</dbReference>
<evidence type="ECO:0000256" key="2">
    <source>
        <dbReference type="ARBA" id="ARBA00022562"/>
    </source>
</evidence>
<evidence type="ECO:0000256" key="3">
    <source>
        <dbReference type="ARBA" id="ARBA00022581"/>
    </source>
</evidence>
<keyword evidence="8" id="KW-1185">Reference proteome</keyword>
<feature type="region of interest" description="Disordered" evidence="6">
    <location>
        <begin position="349"/>
        <end position="413"/>
    </location>
</feature>
<organism evidence="7 8">
    <name type="scientific">macacine gammaherpesvirus 13</name>
    <dbReference type="NCBI Taxonomy" id="2341050"/>
    <lineage>
        <taxon>Viruses</taxon>
        <taxon>Duplodnaviria</taxon>
        <taxon>Heunggongvirae</taxon>
        <taxon>Peploviricota</taxon>
        <taxon>Herviviricetes</taxon>
        <taxon>Herpesvirales</taxon>
        <taxon>Orthoherpesviridae</taxon>
        <taxon>Gammaherpesvirinae</taxon>
        <taxon>Lymphocryptovirus</taxon>
        <taxon>Lymphocryptovirus macacinegamma13</taxon>
    </lineage>
</organism>
<keyword evidence="3" id="KW-0945">Host-virus interaction</keyword>
<dbReference type="GO" id="GO:0016032">
    <property type="term" value="P:viral process"/>
    <property type="evidence" value="ECO:0007669"/>
    <property type="project" value="InterPro"/>
</dbReference>
<keyword evidence="5" id="KW-0804">Transcription</keyword>
<sequence>MKKAGSGRTKRDGAAETVDSSDNEDGGNMGEVGATSCTPETGSRAPDTTGEDITRHEPMENEPADGTNTEETIANPDHDRRTDPSPIWSSRHHVFTNVHPVQAPVNQVVYAAYDSMLHPSLRPLGSLFFEPNLSTEEFIWMCLTVRHRIRLVKERASPVAEQRAWKLLPRARTWPMGFRTHQLSIDTFVPGGDAAHPGSLTAIFACEEGARHRNTFSAGIVTVPKMPEFLQKVESAILAASYARSHSAQRYQFFFDLVSSGNSLFTIWLGVHQSSRVQFVEFVGWLAKKDHPDIHYWFSQCTGRRFVTKPWLRAHPVSVPYHEPLTSDELAMAYARGLNMDPWAVRLPGDPIIVDDDEEESDEGNTDSDEEEVQSTSNVPYALSYDPPIHGRPWAFRKRQDGKPAKQSRAKVADHTVLQMIEEEHKKRTGTRGRPKAKITTPAARPVPSPQVPTVVLHRPPVQPSEPAEAPIIQPLPPAQQPLPRQQVTTVMLHQPPAQVQHAPGSLLALLEKDDEALEQEVLASLLPPGPPPPQAVRRAPCVYTDDLNIEEDEPPGPSDHQQPLPDPRREPDAFQMLGGPTARPLAQEPQSRPTPQLQPPMAPTPQLQPQIALTPEPRRARPILRQLLTGPFRRGQPPHRISGSLFGPRDGSYQPVLPGPAQPPKVVRAPVFFPPVLPPRPVMWQLGSDTAVPSSSVIEAFSGGSGKGVPQDPTPSPTPDIPPPKRAKTEASLEPGAPRGEPSLSFAVNWENLSQGLQQALDRGDTDGAKTGAEGSAASPSCSETSEDEC</sequence>
<protein>
    <recommendedName>
        <fullName evidence="9">EBNA-3B</fullName>
    </recommendedName>
</protein>
<proteinExistence type="predicted"/>
<accession>A0A3G1T4E6</accession>
<evidence type="ECO:0000313" key="7">
    <source>
        <dbReference type="EMBL" id="AYA49821.1"/>
    </source>
</evidence>
<evidence type="ECO:0000313" key="8">
    <source>
        <dbReference type="Proteomes" id="UP001142452"/>
    </source>
</evidence>
<evidence type="ECO:0000256" key="1">
    <source>
        <dbReference type="ARBA" id="ARBA00004147"/>
    </source>
</evidence>
<feature type="region of interest" description="Disordered" evidence="6">
    <location>
        <begin position="1"/>
        <end position="88"/>
    </location>
</feature>
<feature type="compositionally biased region" description="Pro residues" evidence="6">
    <location>
        <begin position="713"/>
        <end position="725"/>
    </location>
</feature>
<dbReference type="EMBL" id="MG471437">
    <property type="protein sequence ID" value="AYA49821.1"/>
    <property type="molecule type" value="Genomic_DNA"/>
</dbReference>
<feature type="compositionally biased region" description="Basic residues" evidence="6">
    <location>
        <begin position="427"/>
        <end position="437"/>
    </location>
</feature>
<feature type="region of interest" description="Disordered" evidence="6">
    <location>
        <begin position="696"/>
        <end position="791"/>
    </location>
</feature>
<gene>
    <name evidence="7" type="primary">EBNA-3B</name>
</gene>
<feature type="compositionally biased region" description="Acidic residues" evidence="6">
    <location>
        <begin position="353"/>
        <end position="373"/>
    </location>
</feature>
<dbReference type="GeneID" id="80540054"/>
<comment type="subcellular location">
    <subcellularLocation>
        <location evidence="1">Host nucleus</location>
    </subcellularLocation>
</comment>
<keyword evidence="2" id="KW-1048">Host nucleus</keyword>
<dbReference type="InterPro" id="IPR007706">
    <property type="entry name" value="EBNA-3/4/6"/>
</dbReference>
<evidence type="ECO:0000256" key="6">
    <source>
        <dbReference type="SAM" id="MobiDB-lite"/>
    </source>
</evidence>
<feature type="region of interest" description="Disordered" evidence="6">
    <location>
        <begin position="425"/>
        <end position="487"/>
    </location>
</feature>
<dbReference type="RefSeq" id="YP_010801347.1">
    <property type="nucleotide sequence ID" value="NC_076963.1"/>
</dbReference>
<keyword evidence="4" id="KW-0805">Transcription regulation</keyword>
<feature type="region of interest" description="Disordered" evidence="6">
    <location>
        <begin position="525"/>
        <end position="662"/>
    </location>
</feature>
<dbReference type="KEGG" id="vg:80540054"/>
<evidence type="ECO:0008006" key="9">
    <source>
        <dbReference type="Google" id="ProtNLM"/>
    </source>
</evidence>
<name>A0A3G1T4E6_9GAMA</name>
<evidence type="ECO:0000256" key="5">
    <source>
        <dbReference type="ARBA" id="ARBA00023163"/>
    </source>
</evidence>
<reference evidence="7" key="1">
    <citation type="journal article" date="2018" name="Med. Microbiol. Immunol.">
        <title>Macaca arctoides gammaherpesvirus 1 (strain herpesvirus Macaca arctoides): virus sequence, phylogeny and characterisation of virus-transformed macaque and rabbit cell lines.</title>
        <authorList>
            <person name="Krumbholz A."/>
            <person name="Roempke J."/>
            <person name="Liehr T."/>
            <person name="Groth M."/>
            <person name="Meerbach A."/>
            <person name="Schacke M."/>
            <person name="Maschkowitz G."/>
            <person name="Fickenscher H."/>
            <person name="Klapper W."/>
            <person name="Sauerbrei A."/>
            <person name="Wutzler P."/>
            <person name="Zell R."/>
        </authorList>
    </citation>
    <scope>NUCLEOTIDE SEQUENCE</scope>
    <source>
        <strain evidence="7">HVMA</strain>
    </source>
</reference>
<dbReference type="GO" id="GO:0042025">
    <property type="term" value="C:host cell nucleus"/>
    <property type="evidence" value="ECO:0007669"/>
    <property type="project" value="UniProtKB-SubCell"/>
</dbReference>
<dbReference type="Proteomes" id="UP001142452">
    <property type="component" value="Segment"/>
</dbReference>